<dbReference type="RefSeq" id="WP_161254515.1">
    <property type="nucleotide sequence ID" value="NZ_WXEY01000002.1"/>
</dbReference>
<proteinExistence type="predicted"/>
<dbReference type="Proteomes" id="UP000463470">
    <property type="component" value="Unassembled WGS sequence"/>
</dbReference>
<sequence length="133" mass="15514">MLSEATYPKIKNMDSEEFKKHEANWKLSEQQIKMVKGIYPELQHVDISEWTNADFNAYSLAQTDKKNAPTPEQSAKLKEKGIPLNVARKMLKEFHSYENLLTQPDDVINKLKNEIVEADKQFNEHIQRPGENR</sequence>
<accession>A0A845L6W4</accession>
<name>A0A845L6W4_9FIRM</name>
<organism evidence="1 2">
    <name type="scientific">Heliomicrobium undosum</name>
    <dbReference type="NCBI Taxonomy" id="121734"/>
    <lineage>
        <taxon>Bacteria</taxon>
        <taxon>Bacillati</taxon>
        <taxon>Bacillota</taxon>
        <taxon>Clostridia</taxon>
        <taxon>Eubacteriales</taxon>
        <taxon>Heliobacteriaceae</taxon>
        <taxon>Heliomicrobium</taxon>
    </lineage>
</organism>
<evidence type="ECO:0000313" key="2">
    <source>
        <dbReference type="Proteomes" id="UP000463470"/>
    </source>
</evidence>
<evidence type="ECO:0000313" key="1">
    <source>
        <dbReference type="EMBL" id="MZP28641.1"/>
    </source>
</evidence>
<protein>
    <submittedName>
        <fullName evidence="1">Uncharacterized protein</fullName>
    </submittedName>
</protein>
<dbReference type="AlphaFoldDB" id="A0A845L6W4"/>
<dbReference type="EMBL" id="WXEY01000002">
    <property type="protein sequence ID" value="MZP28641.1"/>
    <property type="molecule type" value="Genomic_DNA"/>
</dbReference>
<comment type="caution">
    <text evidence="1">The sequence shown here is derived from an EMBL/GenBank/DDBJ whole genome shotgun (WGS) entry which is preliminary data.</text>
</comment>
<gene>
    <name evidence="1" type="ORF">GTO91_02765</name>
</gene>
<keyword evidence="2" id="KW-1185">Reference proteome</keyword>
<reference evidence="1 2" key="1">
    <citation type="submission" date="2020-01" db="EMBL/GenBank/DDBJ databases">
        <title>Whole-genome sequence of Heliobacterium undosum DSM 13378.</title>
        <authorList>
            <person name="Kyndt J.A."/>
            <person name="Meyer T.E."/>
        </authorList>
    </citation>
    <scope>NUCLEOTIDE SEQUENCE [LARGE SCALE GENOMIC DNA]</scope>
    <source>
        <strain evidence="1 2">DSM 13378</strain>
    </source>
</reference>